<sequence>MSLLKGKEVEVTQDDQRRICIFARMHRRRKELTATITRLKEQAAKLSDASDELMIADGAMYLFGETFVAIDNDEAGEWLAKEQAQLQRDQETTEEELKLVESQLSDLKAKLYASLGSQVYLEDE</sequence>
<dbReference type="GO" id="GO:0016272">
    <property type="term" value="C:prefoldin complex"/>
    <property type="evidence" value="ECO:0007669"/>
    <property type="project" value="UniProtKB-UniRule"/>
</dbReference>
<comment type="similarity">
    <text evidence="1 3">Belongs to the prefoldin subunit beta family.</text>
</comment>
<dbReference type="Proteomes" id="UP000195570">
    <property type="component" value="Unassembled WGS sequence"/>
</dbReference>
<dbReference type="GO" id="GO:0051082">
    <property type="term" value="F:unfolded protein binding"/>
    <property type="evidence" value="ECO:0007669"/>
    <property type="project" value="InterPro"/>
</dbReference>
<evidence type="ECO:0000256" key="3">
    <source>
        <dbReference type="PIRNR" id="PIRNR016477"/>
    </source>
</evidence>
<feature type="coiled-coil region" evidence="4">
    <location>
        <begin position="22"/>
        <end position="56"/>
    </location>
</feature>
<evidence type="ECO:0000256" key="4">
    <source>
        <dbReference type="SAM" id="Coils"/>
    </source>
</evidence>
<dbReference type="PANTHER" id="PTHR21100:SF9">
    <property type="entry name" value="PREFOLDIN SUBUNIT 4"/>
    <property type="match status" value="1"/>
</dbReference>
<comment type="caution">
    <text evidence="5">The sequence shown here is derived from an EMBL/GenBank/DDBJ whole genome shotgun (WGS) entry which is preliminary data.</text>
</comment>
<dbReference type="RefSeq" id="XP_067080535.1">
    <property type="nucleotide sequence ID" value="XM_067224434.1"/>
</dbReference>
<evidence type="ECO:0000313" key="5">
    <source>
        <dbReference type="EMBL" id="SCU69586.1"/>
    </source>
</evidence>
<dbReference type="SUPFAM" id="SSF46579">
    <property type="entry name" value="Prefoldin"/>
    <property type="match status" value="1"/>
</dbReference>
<dbReference type="PIRSF" id="PIRSF016477">
    <property type="entry name" value="Prefoldin_subunit_4"/>
    <property type="match status" value="1"/>
</dbReference>
<evidence type="ECO:0000256" key="2">
    <source>
        <dbReference type="ARBA" id="ARBA00023186"/>
    </source>
</evidence>
<dbReference type="GeneID" id="92375092"/>
<keyword evidence="6" id="KW-1185">Reference proteome</keyword>
<feature type="coiled-coil region" evidence="4">
    <location>
        <begin position="83"/>
        <end position="110"/>
    </location>
</feature>
<accession>A0A1G4IBY2</accession>
<protein>
    <recommendedName>
        <fullName evidence="3">Prefoldin subunit 4</fullName>
    </recommendedName>
</protein>
<comment type="subunit">
    <text evidence="3">Heterohexamer of two PFD-alpha type and four PFD-beta type subunits.</text>
</comment>
<dbReference type="GO" id="GO:0005737">
    <property type="term" value="C:cytoplasm"/>
    <property type="evidence" value="ECO:0007669"/>
    <property type="project" value="TreeGrafter"/>
</dbReference>
<name>A0A1G4IBY2_TRYEQ</name>
<proteinExistence type="inferred from homology"/>
<dbReference type="Pfam" id="PF01920">
    <property type="entry name" value="Prefoldin_2"/>
    <property type="match status" value="1"/>
</dbReference>
<keyword evidence="2 3" id="KW-0143">Chaperone</keyword>
<organism evidence="5 6">
    <name type="scientific">Trypanosoma equiperdum</name>
    <dbReference type="NCBI Taxonomy" id="5694"/>
    <lineage>
        <taxon>Eukaryota</taxon>
        <taxon>Discoba</taxon>
        <taxon>Euglenozoa</taxon>
        <taxon>Kinetoplastea</taxon>
        <taxon>Metakinetoplastina</taxon>
        <taxon>Trypanosomatida</taxon>
        <taxon>Trypanosomatidae</taxon>
        <taxon>Trypanosoma</taxon>
    </lineage>
</organism>
<dbReference type="AlphaFoldDB" id="A0A1G4IBY2"/>
<keyword evidence="4" id="KW-0175">Coiled coil</keyword>
<dbReference type="InterPro" id="IPR016661">
    <property type="entry name" value="PFDN4"/>
</dbReference>
<reference evidence="5" key="1">
    <citation type="submission" date="2016-09" db="EMBL/GenBank/DDBJ databases">
        <authorList>
            <person name="Hebert L."/>
            <person name="Moumen B."/>
        </authorList>
    </citation>
    <scope>NUCLEOTIDE SEQUENCE [LARGE SCALE GENOMIC DNA]</scope>
    <source>
        <strain evidence="5">OVI</strain>
    </source>
</reference>
<evidence type="ECO:0000313" key="6">
    <source>
        <dbReference type="Proteomes" id="UP000195570"/>
    </source>
</evidence>
<dbReference type="PANTHER" id="PTHR21100">
    <property type="entry name" value="PREFOLDIN SUBUNIT 4"/>
    <property type="match status" value="1"/>
</dbReference>
<gene>
    <name evidence="5" type="ORF">TEOVI_000115200</name>
</gene>
<evidence type="ECO:0000256" key="1">
    <source>
        <dbReference type="ARBA" id="ARBA00008045"/>
    </source>
</evidence>
<comment type="function">
    <text evidence="3">Binds specifically to cytosolic chaperonin (c-CPN) and transfers target proteins to it. Binds to nascent polypeptide chain and promotes folding in an environment in which there are many competing pathways for nonnative proteins.</text>
</comment>
<dbReference type="InterPro" id="IPR002777">
    <property type="entry name" value="PFD_beta-like"/>
</dbReference>
<dbReference type="VEuPathDB" id="TriTrypDB:TEOVI_000115200"/>
<dbReference type="EMBL" id="CZPT02001254">
    <property type="protein sequence ID" value="SCU69586.1"/>
    <property type="molecule type" value="Genomic_DNA"/>
</dbReference>
<dbReference type="GO" id="GO:0006457">
    <property type="term" value="P:protein folding"/>
    <property type="evidence" value="ECO:0007669"/>
    <property type="project" value="UniProtKB-UniRule"/>
</dbReference>